<name>A0ABM9UKD4_SARVE</name>
<comment type="caution">
    <text evidence="1">The sequence shown here is derived from an EMBL/GenBank/DDBJ whole genome shotgun (WGS) entry which is preliminary data.</text>
</comment>
<gene>
    <name evidence="1" type="ORF">ERS852473_00159</name>
</gene>
<dbReference type="Gene3D" id="1.10.10.10">
    <property type="entry name" value="Winged helix-like DNA-binding domain superfamily/Winged helix DNA-binding domain"/>
    <property type="match status" value="1"/>
</dbReference>
<accession>A0ABM9UKD4</accession>
<dbReference type="RefSeq" id="WP_112365808.1">
    <property type="nucleotide sequence ID" value="NZ_JAHLOJ010000001.1"/>
</dbReference>
<reference evidence="1 2" key="1">
    <citation type="submission" date="2015-09" db="EMBL/GenBank/DDBJ databases">
        <authorList>
            <consortium name="Pathogen Informatics"/>
        </authorList>
    </citation>
    <scope>NUCLEOTIDE SEQUENCE [LARGE SCALE GENOMIC DNA]</scope>
    <source>
        <strain evidence="1 2">2789STDY5834858</strain>
    </source>
</reference>
<evidence type="ECO:0000313" key="2">
    <source>
        <dbReference type="Proteomes" id="UP000095488"/>
    </source>
</evidence>
<organism evidence="1 2">
    <name type="scientific">Sarcina ventriculi</name>
    <name type="common">Clostridium ventriculi</name>
    <dbReference type="NCBI Taxonomy" id="1267"/>
    <lineage>
        <taxon>Bacteria</taxon>
        <taxon>Bacillati</taxon>
        <taxon>Bacillota</taxon>
        <taxon>Clostridia</taxon>
        <taxon>Eubacteriales</taxon>
        <taxon>Clostridiaceae</taxon>
        <taxon>Sarcina</taxon>
    </lineage>
</organism>
<dbReference type="Proteomes" id="UP000095488">
    <property type="component" value="Unassembled WGS sequence"/>
</dbReference>
<proteinExistence type="predicted"/>
<sequence>MQQTMKLTTIDEIKAYSDPYRLKIIAFLKNNREEATVKQIADFFEEVPSKVYYHVKKLERVGIVKLVKTEEIKGIIAKYYSLTAHDFRIENQDIKRKTREIYNSQISMVINDYYEKSKEKIISSIENRDEEDFNSINLNFDELYLTKEEFLVLNSEIKNIISKYKEKREKTDVYHMFSICAKGEIK</sequence>
<protein>
    <submittedName>
        <fullName evidence="1">Helix-turn-helix domain</fullName>
    </submittedName>
</protein>
<dbReference type="SUPFAM" id="SSF46785">
    <property type="entry name" value="Winged helix' DNA-binding domain"/>
    <property type="match status" value="1"/>
</dbReference>
<dbReference type="InterPro" id="IPR036390">
    <property type="entry name" value="WH_DNA-bd_sf"/>
</dbReference>
<keyword evidence="2" id="KW-1185">Reference proteome</keyword>
<dbReference type="Pfam" id="PF12840">
    <property type="entry name" value="HTH_20"/>
    <property type="match status" value="1"/>
</dbReference>
<dbReference type="InterPro" id="IPR011991">
    <property type="entry name" value="ArsR-like_HTH"/>
</dbReference>
<dbReference type="InterPro" id="IPR036388">
    <property type="entry name" value="WH-like_DNA-bd_sf"/>
</dbReference>
<dbReference type="CDD" id="cd00090">
    <property type="entry name" value="HTH_ARSR"/>
    <property type="match status" value="1"/>
</dbReference>
<dbReference type="EMBL" id="CYZR01000001">
    <property type="protein sequence ID" value="CUN44715.1"/>
    <property type="molecule type" value="Genomic_DNA"/>
</dbReference>
<evidence type="ECO:0000313" key="1">
    <source>
        <dbReference type="EMBL" id="CUN44715.1"/>
    </source>
</evidence>